<feature type="chain" id="PRO_5014154098" evidence="1">
    <location>
        <begin position="25"/>
        <end position="143"/>
    </location>
</feature>
<gene>
    <name evidence="2" type="ORF">AXF42_Ash014489</name>
</gene>
<accession>A0A2H9ZWR6</accession>
<proteinExistence type="predicted"/>
<dbReference type="Proteomes" id="UP000236161">
    <property type="component" value="Unassembled WGS sequence"/>
</dbReference>
<feature type="signal peptide" evidence="1">
    <location>
        <begin position="1"/>
        <end position="24"/>
    </location>
</feature>
<evidence type="ECO:0000313" key="2">
    <source>
        <dbReference type="EMBL" id="PKA47712.1"/>
    </source>
</evidence>
<reference evidence="2 3" key="1">
    <citation type="journal article" date="2017" name="Nature">
        <title>The Apostasia genome and the evolution of orchids.</title>
        <authorList>
            <person name="Zhang G.Q."/>
            <person name="Liu K.W."/>
            <person name="Li Z."/>
            <person name="Lohaus R."/>
            <person name="Hsiao Y.Y."/>
            <person name="Niu S.C."/>
            <person name="Wang J.Y."/>
            <person name="Lin Y.C."/>
            <person name="Xu Q."/>
            <person name="Chen L.J."/>
            <person name="Yoshida K."/>
            <person name="Fujiwara S."/>
            <person name="Wang Z.W."/>
            <person name="Zhang Y.Q."/>
            <person name="Mitsuda N."/>
            <person name="Wang M."/>
            <person name="Liu G.H."/>
            <person name="Pecoraro L."/>
            <person name="Huang H.X."/>
            <person name="Xiao X.J."/>
            <person name="Lin M."/>
            <person name="Wu X.Y."/>
            <person name="Wu W.L."/>
            <person name="Chen Y.Y."/>
            <person name="Chang S.B."/>
            <person name="Sakamoto S."/>
            <person name="Ohme-Takagi M."/>
            <person name="Yagi M."/>
            <person name="Zeng S.J."/>
            <person name="Shen C.Y."/>
            <person name="Yeh C.M."/>
            <person name="Luo Y.B."/>
            <person name="Tsai W.C."/>
            <person name="Van de Peer Y."/>
            <person name="Liu Z.J."/>
        </authorList>
    </citation>
    <scope>NUCLEOTIDE SEQUENCE [LARGE SCALE GENOMIC DNA]</scope>
    <source>
        <strain evidence="3">cv. Shenzhen</strain>
        <tissue evidence="2">Stem</tissue>
    </source>
</reference>
<evidence type="ECO:0000313" key="3">
    <source>
        <dbReference type="Proteomes" id="UP000236161"/>
    </source>
</evidence>
<evidence type="ECO:0000256" key="1">
    <source>
        <dbReference type="SAM" id="SignalP"/>
    </source>
</evidence>
<dbReference type="AlphaFoldDB" id="A0A2H9ZWR6"/>
<organism evidence="2 3">
    <name type="scientific">Apostasia shenzhenica</name>
    <dbReference type="NCBI Taxonomy" id="1088818"/>
    <lineage>
        <taxon>Eukaryota</taxon>
        <taxon>Viridiplantae</taxon>
        <taxon>Streptophyta</taxon>
        <taxon>Embryophyta</taxon>
        <taxon>Tracheophyta</taxon>
        <taxon>Spermatophyta</taxon>
        <taxon>Magnoliopsida</taxon>
        <taxon>Liliopsida</taxon>
        <taxon>Asparagales</taxon>
        <taxon>Orchidaceae</taxon>
        <taxon>Apostasioideae</taxon>
        <taxon>Apostasia</taxon>
    </lineage>
</organism>
<dbReference type="EMBL" id="KZ453102">
    <property type="protein sequence ID" value="PKA47712.1"/>
    <property type="molecule type" value="Genomic_DNA"/>
</dbReference>
<keyword evidence="3" id="KW-1185">Reference proteome</keyword>
<keyword evidence="1" id="KW-0732">Signal</keyword>
<sequence length="143" mass="15918">MASGGRFLLPHAALLLLLLLRSSAEPNPHASSFQQRKWVRAPIEMGLLAMEKAMNEFNGHHSNGLTNPILPSNALLSDDRSPPTTRHQRSLSLAVVQSSSSSFDWLAELKNFAISLAEFFELDLLRRGPDIQSFFFDKNIQSS</sequence>
<protein>
    <submittedName>
        <fullName evidence="2">Uncharacterized protein</fullName>
    </submittedName>
</protein>
<name>A0A2H9ZWR6_9ASPA</name>